<feature type="region of interest" description="Disordered" evidence="1">
    <location>
        <begin position="141"/>
        <end position="176"/>
    </location>
</feature>
<evidence type="ECO:0000256" key="1">
    <source>
        <dbReference type="SAM" id="MobiDB-lite"/>
    </source>
</evidence>
<feature type="compositionally biased region" description="Basic and acidic residues" evidence="1">
    <location>
        <begin position="144"/>
        <end position="153"/>
    </location>
</feature>
<feature type="compositionally biased region" description="Basic and acidic residues" evidence="1">
    <location>
        <begin position="163"/>
        <end position="176"/>
    </location>
</feature>
<proteinExistence type="predicted"/>
<dbReference type="WBParaSite" id="maker-PairedContig_2047-snap-gene-1.30-mRNA-1">
    <property type="protein sequence ID" value="maker-PairedContig_2047-snap-gene-1.30-mRNA-1"/>
    <property type="gene ID" value="maker-PairedContig_2047-snap-gene-1.30"/>
</dbReference>
<protein>
    <submittedName>
        <fullName evidence="2">Ribosomal protein L32</fullName>
    </submittedName>
</protein>
<reference evidence="2" key="1">
    <citation type="submission" date="2016-11" db="UniProtKB">
        <authorList>
            <consortium name="WormBaseParasite"/>
        </authorList>
    </citation>
    <scope>IDENTIFICATION</scope>
    <source>
        <strain evidence="2">pt0022</strain>
    </source>
</reference>
<name>A0A1I8EH26_WUCBA</name>
<dbReference type="AlphaFoldDB" id="A0A1I8EH26"/>
<accession>A0A1I8EH26</accession>
<organism evidence="2">
    <name type="scientific">Wuchereria bancrofti</name>
    <dbReference type="NCBI Taxonomy" id="6293"/>
    <lineage>
        <taxon>Eukaryota</taxon>
        <taxon>Metazoa</taxon>
        <taxon>Ecdysozoa</taxon>
        <taxon>Nematoda</taxon>
        <taxon>Chromadorea</taxon>
        <taxon>Rhabditida</taxon>
        <taxon>Spirurina</taxon>
        <taxon>Spiruromorpha</taxon>
        <taxon>Filarioidea</taxon>
        <taxon>Onchocercidae</taxon>
        <taxon>Wuchereria</taxon>
    </lineage>
</organism>
<dbReference type="STRING" id="6293.A0A1I8EH26"/>
<sequence length="199" mass="23642">MACIFCFWFMQHFKQYLTRYYTWFRHSNELEPTFAFCNDISVQNVDGTERLWDVQDIVKKFRFAWGVPKIRTCQAKKVTRKFDKHKTLELKTKLVTCHICGSYHDYDKICATCYKKVQELTNLMKSKIMAYNPYIGEKQSTNVKFEDDPRPDSSETNQDDEDAKASTDRTDRKRIVELGIPRPTWFKPKFIDNSVTSKQ</sequence>
<evidence type="ECO:0000313" key="2">
    <source>
        <dbReference type="WBParaSite" id="maker-PairedContig_2047-snap-gene-1.30-mRNA-1"/>
    </source>
</evidence>